<feature type="binding site" evidence="7">
    <location>
        <position position="159"/>
    </location>
    <ligand>
        <name>a 1,2-diacyl-sn-glycero-3-phospho-(1'-sn-glycerol)</name>
        <dbReference type="ChEBI" id="CHEBI:64716"/>
    </ligand>
</feature>
<keyword evidence="4 7" id="KW-0812">Transmembrane</keyword>
<keyword evidence="7" id="KW-0997">Cell inner membrane</keyword>
<dbReference type="RefSeq" id="WP_014342613.1">
    <property type="nucleotide sequence ID" value="NC_016843.1"/>
</dbReference>
<dbReference type="NCBIfam" id="TIGR00544">
    <property type="entry name" value="lgt"/>
    <property type="match status" value="1"/>
</dbReference>
<keyword evidence="5 7" id="KW-1133">Transmembrane helix</keyword>
<sequence>MLSIVYPSWIRPEIIPSFPYFRWYGFMYVVAFSIAYILFRYQVRRGELDKWSRVSEPVTQDDIMSFFTWTILGILIGARVFSTIVYEVDLLYMRKPWLIFWPFSLQTGEWVGLRGMSYHGGLIGALVGGGLWTQSHGRSFLAWADVAAASTPLGYTFGRIGNFLNAELYGRITDIPIGMIFPNVPLSDMFPASEPWVREFAQRVGIHVQEGARLVNLPRHPSQIYEAFFEGIVLWCILWCARRVKTYNGFLVCLYVVGYGVFRFFIEYFRQPDAHLGYRFSATQSSPIYLFQSWSDVSTGQILCVLMILAGLGGMFALSAYHKRDSVRKARV</sequence>
<keyword evidence="3 7" id="KW-0808">Transferase</keyword>
<evidence type="ECO:0000313" key="8">
    <source>
        <dbReference type="EMBL" id="AEZ60122.1"/>
    </source>
</evidence>
<dbReference type="GO" id="GO:0042158">
    <property type="term" value="P:lipoprotein biosynthetic process"/>
    <property type="evidence" value="ECO:0007669"/>
    <property type="project" value="UniProtKB-UniRule"/>
</dbReference>
<comment type="pathway">
    <text evidence="7">Protein modification; lipoprotein biosynthesis (diacylglyceryl transfer).</text>
</comment>
<dbReference type="PANTHER" id="PTHR30589:SF0">
    <property type="entry name" value="PHOSPHATIDYLGLYCEROL--PROLIPOPROTEIN DIACYLGLYCERYL TRANSFERASE"/>
    <property type="match status" value="1"/>
</dbReference>
<protein>
    <recommendedName>
        <fullName evidence="7">Phosphatidylglycerol--prolipoprotein diacylglyceryl transferase</fullName>
        <ecNumber evidence="7">2.5.1.145</ecNumber>
    </recommendedName>
</protein>
<dbReference type="HAMAP" id="MF_01147">
    <property type="entry name" value="Lgt"/>
    <property type="match status" value="1"/>
</dbReference>
<accession>A0AAU8PH71</accession>
<dbReference type="PANTHER" id="PTHR30589">
    <property type="entry name" value="PROLIPOPROTEIN DIACYLGLYCERYL TRANSFERASE"/>
    <property type="match status" value="1"/>
</dbReference>
<dbReference type="KEGG" id="tpg:TPEGAU_0852"/>
<comment type="catalytic activity">
    <reaction evidence="7">
        <text>L-cysteinyl-[prolipoprotein] + a 1,2-diacyl-sn-glycero-3-phospho-(1'-sn-glycerol) = an S-1,2-diacyl-sn-glyceryl-L-cysteinyl-[prolipoprotein] + sn-glycerol 1-phosphate + H(+)</text>
        <dbReference type="Rhea" id="RHEA:56712"/>
        <dbReference type="Rhea" id="RHEA-COMP:14679"/>
        <dbReference type="Rhea" id="RHEA-COMP:14680"/>
        <dbReference type="ChEBI" id="CHEBI:15378"/>
        <dbReference type="ChEBI" id="CHEBI:29950"/>
        <dbReference type="ChEBI" id="CHEBI:57685"/>
        <dbReference type="ChEBI" id="CHEBI:64716"/>
        <dbReference type="ChEBI" id="CHEBI:140658"/>
        <dbReference type="EC" id="2.5.1.145"/>
    </reaction>
</comment>
<evidence type="ECO:0000256" key="4">
    <source>
        <dbReference type="ARBA" id="ARBA00022692"/>
    </source>
</evidence>
<dbReference type="PROSITE" id="PS01311">
    <property type="entry name" value="LGT"/>
    <property type="match status" value="1"/>
</dbReference>
<comment type="caution">
    <text evidence="7">Lacks conserved residue(s) required for the propagation of feature annotation.</text>
</comment>
<keyword evidence="2 7" id="KW-1003">Cell membrane</keyword>
<gene>
    <name evidence="7 8" type="primary">lgt</name>
    <name evidence="8" type="ordered locus">TPEGAU_0852</name>
</gene>
<evidence type="ECO:0000256" key="6">
    <source>
        <dbReference type="ARBA" id="ARBA00023136"/>
    </source>
</evidence>
<dbReference type="EC" id="2.5.1.145" evidence="7"/>
<feature type="transmembrane region" description="Helical" evidence="7">
    <location>
        <begin position="21"/>
        <end position="43"/>
    </location>
</feature>
<dbReference type="AlphaFoldDB" id="A0AAU8PH71"/>
<comment type="subcellular location">
    <subcellularLocation>
        <location evidence="7">Cell inner membrane</location>
        <topology evidence="7">Multi-pass membrane protein</topology>
    </subcellularLocation>
</comment>
<dbReference type="InterPro" id="IPR001640">
    <property type="entry name" value="Lgt"/>
</dbReference>
<feature type="transmembrane region" description="Helical" evidence="7">
    <location>
        <begin position="247"/>
        <end position="266"/>
    </location>
</feature>
<dbReference type="Pfam" id="PF01790">
    <property type="entry name" value="LGT"/>
    <property type="match status" value="1"/>
</dbReference>
<evidence type="ECO:0000256" key="3">
    <source>
        <dbReference type="ARBA" id="ARBA00022679"/>
    </source>
</evidence>
<reference evidence="9" key="1">
    <citation type="journal article" date="2012" name="PLoS Negl. Trop. Dis.">
        <title>Whole genome sequences of three Treponema pallidum ssp. pertenue strains: yaws and syphilis treponemes differ in less than 0.2% of the genome sequence.</title>
        <authorList>
            <person name="Cejkova D."/>
            <person name="Zobanikova M."/>
            <person name="Chen L."/>
            <person name="Pospisilova P."/>
            <person name="Strouhal M."/>
            <person name="Qin X."/>
            <person name="Mikalova L."/>
            <person name="Norris S.J."/>
            <person name="Muzny D.M."/>
            <person name="Gibbs R.A."/>
            <person name="Fulton L.L."/>
            <person name="Sodergren E."/>
            <person name="Weinstock G.M."/>
            <person name="Smajs D."/>
        </authorList>
    </citation>
    <scope>NUCLEOTIDE SEQUENCE [LARGE SCALE GENOMIC DNA]</scope>
    <source>
        <strain evidence="9">Gauthier</strain>
    </source>
</reference>
<comment type="function">
    <text evidence="7">Catalyzes the transfer of the diacylglyceryl group from phosphatidylglycerol to the sulfhydryl group of the N-terminal cysteine of a prolipoprotein, the first step in the formation of mature lipoproteins.</text>
</comment>
<evidence type="ECO:0000313" key="9">
    <source>
        <dbReference type="Proteomes" id="UP000008192"/>
    </source>
</evidence>
<evidence type="ECO:0000256" key="1">
    <source>
        <dbReference type="ARBA" id="ARBA00007150"/>
    </source>
</evidence>
<feature type="transmembrane region" description="Helical" evidence="7">
    <location>
        <begin position="63"/>
        <end position="86"/>
    </location>
</feature>
<proteinExistence type="inferred from homology"/>
<comment type="similarity">
    <text evidence="1 7">Belongs to the Lgt family.</text>
</comment>
<dbReference type="GO" id="GO:0005886">
    <property type="term" value="C:plasma membrane"/>
    <property type="evidence" value="ECO:0007669"/>
    <property type="project" value="UniProtKB-SubCell"/>
</dbReference>
<dbReference type="Proteomes" id="UP000008192">
    <property type="component" value="Chromosome"/>
</dbReference>
<keyword evidence="6 7" id="KW-0472">Membrane</keyword>
<evidence type="ECO:0000256" key="7">
    <source>
        <dbReference type="HAMAP-Rule" id="MF_01147"/>
    </source>
</evidence>
<organism evidence="8 9">
    <name type="scientific">Treponema pallidum subsp. pertenue (strain Gauthier)</name>
    <dbReference type="NCBI Taxonomy" id="491080"/>
    <lineage>
        <taxon>Bacteria</taxon>
        <taxon>Pseudomonadati</taxon>
        <taxon>Spirochaetota</taxon>
        <taxon>Spirochaetia</taxon>
        <taxon>Spirochaetales</taxon>
        <taxon>Treponemataceae</taxon>
        <taxon>Treponema</taxon>
    </lineage>
</organism>
<name>A0AAU8PH71_TREPG</name>
<evidence type="ECO:0000256" key="5">
    <source>
        <dbReference type="ARBA" id="ARBA00022989"/>
    </source>
</evidence>
<dbReference type="GO" id="GO:0008961">
    <property type="term" value="F:phosphatidylglycerol-prolipoprotein diacylglyceryl transferase activity"/>
    <property type="evidence" value="ECO:0007669"/>
    <property type="project" value="UniProtKB-UniRule"/>
</dbReference>
<feature type="transmembrane region" description="Helical" evidence="7">
    <location>
        <begin position="300"/>
        <end position="321"/>
    </location>
</feature>
<dbReference type="EMBL" id="CP002376">
    <property type="protein sequence ID" value="AEZ60122.1"/>
    <property type="molecule type" value="Genomic_DNA"/>
</dbReference>
<evidence type="ECO:0000256" key="2">
    <source>
        <dbReference type="ARBA" id="ARBA00022475"/>
    </source>
</evidence>